<dbReference type="Proteomes" id="UP000029121">
    <property type="component" value="Unassembled WGS sequence"/>
</dbReference>
<reference evidence="5" key="1">
    <citation type="journal article" date="2013" name="Nat. Genet.">
        <title>The Capsella rubella genome and the genomic consequences of rapid mating system evolution.</title>
        <authorList>
            <person name="Slotte T."/>
            <person name="Hazzouri K.M."/>
            <person name="Agren J.A."/>
            <person name="Koenig D."/>
            <person name="Maumus F."/>
            <person name="Guo Y.L."/>
            <person name="Steige K."/>
            <person name="Platts A.E."/>
            <person name="Escobar J.S."/>
            <person name="Newman L.K."/>
            <person name="Wang W."/>
            <person name="Mandakova T."/>
            <person name="Vello E."/>
            <person name="Smith L.M."/>
            <person name="Henz S.R."/>
            <person name="Steffen J."/>
            <person name="Takuno S."/>
            <person name="Brandvain Y."/>
            <person name="Coop G."/>
            <person name="Andolfatto P."/>
            <person name="Hu T.T."/>
            <person name="Blanchette M."/>
            <person name="Clark R.M."/>
            <person name="Quesneville H."/>
            <person name="Nordborg M."/>
            <person name="Gaut B.S."/>
            <person name="Lysak M.A."/>
            <person name="Jenkins J."/>
            <person name="Grimwood J."/>
            <person name="Chapman J."/>
            <person name="Prochnik S."/>
            <person name="Shu S."/>
            <person name="Rokhsar D."/>
            <person name="Schmutz J."/>
            <person name="Weigel D."/>
            <person name="Wright S.I."/>
        </authorList>
    </citation>
    <scope>NUCLEOTIDE SEQUENCE [LARGE SCALE GENOMIC DNA]</scope>
    <source>
        <strain evidence="5">cv. Monte Gargano</strain>
    </source>
</reference>
<proteinExistence type="inferred from homology"/>
<dbReference type="PANTHER" id="PTHR31623">
    <property type="entry name" value="F21J9.9"/>
    <property type="match status" value="1"/>
</dbReference>
<dbReference type="STRING" id="81985.R0H3X4"/>
<evidence type="ECO:0000256" key="2">
    <source>
        <dbReference type="ARBA" id="ARBA00022679"/>
    </source>
</evidence>
<dbReference type="Gene3D" id="3.30.559.10">
    <property type="entry name" value="Chloramphenicol acetyltransferase-like domain"/>
    <property type="match status" value="2"/>
</dbReference>
<dbReference type="PANTHER" id="PTHR31623:SF119">
    <property type="entry name" value="BAHD ACYLTRANSFERASE BIA1"/>
    <property type="match status" value="1"/>
</dbReference>
<evidence type="ECO:0000256" key="1">
    <source>
        <dbReference type="ARBA" id="ARBA00009861"/>
    </source>
</evidence>
<protein>
    <recommendedName>
        <fullName evidence="6">BAHD acyltransferase</fullName>
    </recommendedName>
</protein>
<keyword evidence="3" id="KW-0012">Acyltransferase</keyword>
<evidence type="ECO:0008006" key="6">
    <source>
        <dbReference type="Google" id="ProtNLM"/>
    </source>
</evidence>
<evidence type="ECO:0000313" key="4">
    <source>
        <dbReference type="EMBL" id="EOA18233.1"/>
    </source>
</evidence>
<name>R0H3X4_9BRAS</name>
<keyword evidence="5" id="KW-1185">Reference proteome</keyword>
<dbReference type="Pfam" id="PF02458">
    <property type="entry name" value="Transferase"/>
    <property type="match status" value="1"/>
</dbReference>
<dbReference type="OrthoDB" id="1065894at2759"/>
<dbReference type="AlphaFoldDB" id="R0H3X4"/>
<dbReference type="eggNOG" id="ENOG502QQQA">
    <property type="taxonomic scope" value="Eukaryota"/>
</dbReference>
<evidence type="ECO:0000256" key="3">
    <source>
        <dbReference type="ARBA" id="ARBA00023315"/>
    </source>
</evidence>
<dbReference type="KEGG" id="crb:17877740"/>
<dbReference type="GO" id="GO:0016746">
    <property type="term" value="F:acyltransferase activity"/>
    <property type="evidence" value="ECO:0007669"/>
    <property type="project" value="UniProtKB-KW"/>
</dbReference>
<evidence type="ECO:0000313" key="5">
    <source>
        <dbReference type="Proteomes" id="UP000029121"/>
    </source>
</evidence>
<gene>
    <name evidence="4" type="ORF">CARUB_v10006725mg</name>
</gene>
<organism evidence="4 5">
    <name type="scientific">Capsella rubella</name>
    <dbReference type="NCBI Taxonomy" id="81985"/>
    <lineage>
        <taxon>Eukaryota</taxon>
        <taxon>Viridiplantae</taxon>
        <taxon>Streptophyta</taxon>
        <taxon>Embryophyta</taxon>
        <taxon>Tracheophyta</taxon>
        <taxon>Spermatophyta</taxon>
        <taxon>Magnoliopsida</taxon>
        <taxon>eudicotyledons</taxon>
        <taxon>Gunneridae</taxon>
        <taxon>Pentapetalae</taxon>
        <taxon>rosids</taxon>
        <taxon>malvids</taxon>
        <taxon>Brassicales</taxon>
        <taxon>Brassicaceae</taxon>
        <taxon>Camelineae</taxon>
        <taxon>Capsella</taxon>
    </lineage>
</organism>
<accession>R0H3X4</accession>
<comment type="similarity">
    <text evidence="1">Belongs to the plant acyltransferase family.</text>
</comment>
<sequence>MESKLLEVAPREVIKPASPSPRDRLQLSIVDLYCPPVYLSTIFFYEPDDLLTVSPEIFSEKLKCSLSETLSRFYPLAGRIEGASISCNDEGAVFTEARSDFLLPHFLRNLDTDSLVGFLPKSAPGDSPGEWPLLSVMVTFFGSRSGVAVSVSVSHKICDATSLATFVNDWATTTAKGKSNDVAVNTIAFAETIIYPPPPPHQMYLEFPSKDSNLSITNKCVIKRFVFEPTKIAELRHKAASESVPIPTRVEAIMSLLWKCTRKSSSSNNVIQRQSMMFQAVDLRLRIPSTVLPQNAIGNLQTSFTLKKDAERELEIPDIVAKFRKAKEGVNKMIKENLQANTLSQNLMRLMENGEFESPDTDMCIMSSWCRKPFYKVDFGFGCPVWMGYAAETTSSTIVYVLLIDSKEGDGVEAWIGLPEQDMSVFVDDQELLAYAILNPPVVS</sequence>
<keyword evidence="2" id="KW-0808">Transferase</keyword>
<dbReference type="EMBL" id="KB870811">
    <property type="protein sequence ID" value="EOA18233.1"/>
    <property type="molecule type" value="Genomic_DNA"/>
</dbReference>
<dbReference type="InterPro" id="IPR023213">
    <property type="entry name" value="CAT-like_dom_sf"/>
</dbReference>